<evidence type="ECO:0000256" key="5">
    <source>
        <dbReference type="ARBA" id="ARBA00022723"/>
    </source>
</evidence>
<feature type="binding site" evidence="13">
    <location>
        <begin position="91"/>
        <end position="94"/>
    </location>
    <ligand>
        <name>ATP</name>
        <dbReference type="ChEBI" id="CHEBI:30616"/>
    </ligand>
</feature>
<dbReference type="FunFam" id="1.10.10.520:FF:000003">
    <property type="entry name" value="Ubiquitin-activating enzyme E1-like"/>
    <property type="match status" value="1"/>
</dbReference>
<dbReference type="EMBL" id="JANBVO010000029">
    <property type="protein sequence ID" value="KAJ9138709.1"/>
    <property type="molecule type" value="Genomic_DNA"/>
</dbReference>
<evidence type="ECO:0000256" key="1">
    <source>
        <dbReference type="ARBA" id="ARBA00004123"/>
    </source>
</evidence>
<evidence type="ECO:0000256" key="15">
    <source>
        <dbReference type="PROSITE-ProRule" id="PRU10132"/>
    </source>
</evidence>
<feature type="binding site" evidence="13">
    <location>
        <position position="83"/>
    </location>
    <ligand>
        <name>ATP</name>
        <dbReference type="ChEBI" id="CHEBI:30616"/>
    </ligand>
</feature>
<dbReference type="FunFam" id="3.40.50.720:FF:000618">
    <property type="entry name" value="SUMO-activating enzyme subunit 2"/>
    <property type="match status" value="1"/>
</dbReference>
<dbReference type="InterPro" id="IPR045886">
    <property type="entry name" value="ThiF/MoeB/HesA"/>
</dbReference>
<dbReference type="FunFam" id="3.10.290.20:FF:000005">
    <property type="entry name" value="Ubiquitin-activating enzyme E1-like"/>
    <property type="match status" value="1"/>
</dbReference>
<feature type="compositionally biased region" description="Basic and acidic residues" evidence="16">
    <location>
        <begin position="565"/>
        <end position="588"/>
    </location>
</feature>
<accession>A0AA38VLK9</accession>
<dbReference type="GO" id="GO:0016740">
    <property type="term" value="F:transferase activity"/>
    <property type="evidence" value="ECO:0007669"/>
    <property type="project" value="UniProtKB-KW"/>
</dbReference>
<keyword evidence="6 11" id="KW-0547">Nucleotide-binding</keyword>
<evidence type="ECO:0000256" key="3">
    <source>
        <dbReference type="ARBA" id="ARBA00005673"/>
    </source>
</evidence>
<feature type="binding site" evidence="14">
    <location>
        <position position="468"/>
    </location>
    <ligand>
        <name>Zn(2+)</name>
        <dbReference type="ChEBI" id="CHEBI:29105"/>
    </ligand>
</feature>
<evidence type="ECO:0000256" key="8">
    <source>
        <dbReference type="ARBA" id="ARBA00022833"/>
    </source>
</evidence>
<feature type="domain" description="THIF-type NAD/FAD binding fold" evidence="17">
    <location>
        <begin position="41"/>
        <end position="470"/>
    </location>
</feature>
<evidence type="ECO:0000256" key="4">
    <source>
        <dbReference type="ARBA" id="ARBA00022679"/>
    </source>
</evidence>
<protein>
    <recommendedName>
        <fullName evidence="11">Ubiquitin-activating enzyme E1-like</fullName>
    </recommendedName>
</protein>
<evidence type="ECO:0000313" key="21">
    <source>
        <dbReference type="Proteomes" id="UP001174694"/>
    </source>
</evidence>
<dbReference type="InterPro" id="IPR033127">
    <property type="entry name" value="UBQ-activ_enz_E1_Cys_AS"/>
</dbReference>
<keyword evidence="8 11" id="KW-0862">Zinc</keyword>
<dbReference type="InterPro" id="IPR030661">
    <property type="entry name" value="Uba2"/>
</dbReference>
<evidence type="ECO:0000256" key="16">
    <source>
        <dbReference type="SAM" id="MobiDB-lite"/>
    </source>
</evidence>
<comment type="caution">
    <text evidence="20">The sequence shown here is derived from an EMBL/GenBank/DDBJ whole genome shotgun (WGS) entry which is preliminary data.</text>
</comment>
<comment type="subcellular location">
    <subcellularLocation>
        <location evidence="1">Nucleus</location>
    </subcellularLocation>
</comment>
<dbReference type="Pfam" id="PF14732">
    <property type="entry name" value="UAE_UbL"/>
    <property type="match status" value="1"/>
</dbReference>
<feature type="binding site" evidence="13">
    <location>
        <begin position="152"/>
        <end position="157"/>
    </location>
    <ligand>
        <name>ATP</name>
        <dbReference type="ChEBI" id="CHEBI:30616"/>
    </ligand>
</feature>
<feature type="region of interest" description="Disordered" evidence="16">
    <location>
        <begin position="1"/>
        <end position="31"/>
    </location>
</feature>
<evidence type="ECO:0000256" key="7">
    <source>
        <dbReference type="ARBA" id="ARBA00022786"/>
    </source>
</evidence>
<dbReference type="GO" id="GO:0005524">
    <property type="term" value="F:ATP binding"/>
    <property type="evidence" value="ECO:0007669"/>
    <property type="project" value="UniProtKB-UniRule"/>
</dbReference>
<comment type="pathway">
    <text evidence="2 11">Protein modification; protein sumoylation.</text>
</comment>
<feature type="compositionally biased region" description="Basic and acidic residues" evidence="16">
    <location>
        <begin position="600"/>
        <end position="609"/>
    </location>
</feature>
<dbReference type="GO" id="GO:0005737">
    <property type="term" value="C:cytoplasm"/>
    <property type="evidence" value="ECO:0007669"/>
    <property type="project" value="TreeGrafter"/>
</dbReference>
<keyword evidence="9 11" id="KW-0067">ATP-binding</keyword>
<feature type="region of interest" description="Disordered" evidence="16">
    <location>
        <begin position="565"/>
        <end position="632"/>
    </location>
</feature>
<dbReference type="InterPro" id="IPR042449">
    <property type="entry name" value="Ub-E1_IAD_1"/>
</dbReference>
<dbReference type="CDD" id="cd01489">
    <property type="entry name" value="Uba2_SUMO"/>
    <property type="match status" value="1"/>
</dbReference>
<comment type="similarity">
    <text evidence="3 11">Belongs to the ubiquitin-activating E1 family.</text>
</comment>
<keyword evidence="7 11" id="KW-0833">Ubl conjugation pathway</keyword>
<dbReference type="PROSITE" id="PS00865">
    <property type="entry name" value="UBIQUITIN_ACTIVAT_2"/>
    <property type="match status" value="1"/>
</dbReference>
<dbReference type="InterPro" id="IPR019572">
    <property type="entry name" value="UBA_E1_SCCH"/>
</dbReference>
<dbReference type="Proteomes" id="UP001174694">
    <property type="component" value="Unassembled WGS sequence"/>
</dbReference>
<evidence type="ECO:0000256" key="2">
    <source>
        <dbReference type="ARBA" id="ARBA00004718"/>
    </source>
</evidence>
<evidence type="ECO:0000313" key="20">
    <source>
        <dbReference type="EMBL" id="KAJ9138709.1"/>
    </source>
</evidence>
<keyword evidence="10" id="KW-0539">Nucleus</keyword>
<feature type="binding site" evidence="14">
    <location>
        <position position="471"/>
    </location>
    <ligand>
        <name>Zn(2+)</name>
        <dbReference type="ChEBI" id="CHEBI:29105"/>
    </ligand>
</feature>
<feature type="domain" description="Ubiquitin-activating enzyme SCCH" evidence="18">
    <location>
        <begin position="345"/>
        <end position="406"/>
    </location>
</feature>
<evidence type="ECO:0000256" key="14">
    <source>
        <dbReference type="PIRSR" id="PIRSR039133-3"/>
    </source>
</evidence>
<dbReference type="GO" id="GO:0031510">
    <property type="term" value="C:SUMO activating enzyme complex"/>
    <property type="evidence" value="ECO:0007669"/>
    <property type="project" value="UniProtKB-UniRule"/>
</dbReference>
<name>A0AA38VLK9_9PEZI</name>
<evidence type="ECO:0000256" key="10">
    <source>
        <dbReference type="ARBA" id="ARBA00023242"/>
    </source>
</evidence>
<dbReference type="Gene3D" id="1.10.10.520">
    <property type="entry name" value="Ubiquitin activating enzymes (Uba3). Chain: B, domain 2"/>
    <property type="match status" value="1"/>
</dbReference>
<dbReference type="SUPFAM" id="SSF69572">
    <property type="entry name" value="Activating enzymes of the ubiquitin-like proteins"/>
    <property type="match status" value="1"/>
</dbReference>
<feature type="binding site" evidence="13">
    <location>
        <begin position="59"/>
        <end position="64"/>
    </location>
    <ligand>
        <name>ATP</name>
        <dbReference type="ChEBI" id="CHEBI:30616"/>
    </ligand>
</feature>
<dbReference type="PANTHER" id="PTHR10953:SF5">
    <property type="entry name" value="SUMO-ACTIVATING ENZYME SUBUNIT 2"/>
    <property type="match status" value="1"/>
</dbReference>
<dbReference type="InterPro" id="IPR000594">
    <property type="entry name" value="ThiF_NAD_FAD-bd"/>
</dbReference>
<dbReference type="Pfam" id="PF10585">
    <property type="entry name" value="UBA_E1_SCCH"/>
    <property type="match status" value="1"/>
</dbReference>
<dbReference type="InterPro" id="IPR028077">
    <property type="entry name" value="UAE_UbL_dom"/>
</dbReference>
<dbReference type="FunFam" id="3.50.50.80:FF:000002">
    <property type="entry name" value="SUMO-activating enzyme subunit 2"/>
    <property type="match status" value="1"/>
</dbReference>
<dbReference type="Pfam" id="PF00899">
    <property type="entry name" value="ThiF"/>
    <property type="match status" value="1"/>
</dbReference>
<organism evidence="20 21">
    <name type="scientific">Pleurostoma richardsiae</name>
    <dbReference type="NCBI Taxonomy" id="41990"/>
    <lineage>
        <taxon>Eukaryota</taxon>
        <taxon>Fungi</taxon>
        <taxon>Dikarya</taxon>
        <taxon>Ascomycota</taxon>
        <taxon>Pezizomycotina</taxon>
        <taxon>Sordariomycetes</taxon>
        <taxon>Sordariomycetidae</taxon>
        <taxon>Calosphaeriales</taxon>
        <taxon>Pleurostomataceae</taxon>
        <taxon>Pleurostoma</taxon>
    </lineage>
</organism>
<evidence type="ECO:0000256" key="13">
    <source>
        <dbReference type="PIRSR" id="PIRSR039133-2"/>
    </source>
</evidence>
<evidence type="ECO:0000256" key="11">
    <source>
        <dbReference type="PIRNR" id="PIRNR039133"/>
    </source>
</evidence>
<dbReference type="InterPro" id="IPR023318">
    <property type="entry name" value="Ub_act_enz_dom_a_sf"/>
</dbReference>
<evidence type="ECO:0000256" key="9">
    <source>
        <dbReference type="ARBA" id="ARBA00022840"/>
    </source>
</evidence>
<keyword evidence="5 11" id="KW-0479">Metal-binding</keyword>
<dbReference type="GO" id="GO:0019948">
    <property type="term" value="F:SUMO activating enzyme activity"/>
    <property type="evidence" value="ECO:0007669"/>
    <property type="project" value="UniProtKB-UniRule"/>
</dbReference>
<dbReference type="GO" id="GO:0016925">
    <property type="term" value="P:protein sumoylation"/>
    <property type="evidence" value="ECO:0007669"/>
    <property type="project" value="UniProtKB-UniRule"/>
</dbReference>
<feature type="active site" description="Glycyl thioester intermediate" evidence="12 15">
    <location>
        <position position="208"/>
    </location>
</feature>
<reference evidence="20" key="1">
    <citation type="submission" date="2022-07" db="EMBL/GenBank/DDBJ databases">
        <title>Fungi with potential for degradation of polypropylene.</title>
        <authorList>
            <person name="Gostincar C."/>
        </authorList>
    </citation>
    <scope>NUCLEOTIDE SEQUENCE</scope>
    <source>
        <strain evidence="20">EXF-13308</strain>
    </source>
</reference>
<evidence type="ECO:0000259" key="19">
    <source>
        <dbReference type="Pfam" id="PF14732"/>
    </source>
</evidence>
<dbReference type="InterPro" id="IPR035985">
    <property type="entry name" value="Ubiquitin-activating_enz"/>
</dbReference>
<evidence type="ECO:0000259" key="18">
    <source>
        <dbReference type="Pfam" id="PF10585"/>
    </source>
</evidence>
<dbReference type="Gene3D" id="3.50.50.80">
    <property type="entry name" value="Ubiquitin-activating enzyme E1, inactive adenylation domain, subdomain 1"/>
    <property type="match status" value="1"/>
</dbReference>
<feature type="domain" description="Ubiquitin/SUMO-activating enzyme ubiquitin-like" evidence="19">
    <location>
        <begin position="478"/>
        <end position="561"/>
    </location>
</feature>
<keyword evidence="21" id="KW-1185">Reference proteome</keyword>
<evidence type="ECO:0000256" key="6">
    <source>
        <dbReference type="ARBA" id="ARBA00022741"/>
    </source>
</evidence>
<evidence type="ECO:0000256" key="12">
    <source>
        <dbReference type="PIRSR" id="PIRSR039133-1"/>
    </source>
</evidence>
<proteinExistence type="inferred from homology"/>
<sequence length="656" mass="72035">MSAPAAPTPAAAAGPAAAGAAAPPRAPVATPLHRDSFNRQALGDSAYTSVKKSRVLMVGAGGIGCELLKNLVLTGFGEVHVVDLDTIDLSNLNRQFLFRFEHIKKSKALVAKEAAHKFNPNVKIVAHHANIKDPQFNIEWFRDFKLVFNALDNLEARRHVNKMCLAADVPLIESGTTGFNGQVQVIKKGVTACYDCTQKETPKSFPVCTIRSTPSQPIHCIVWGKSYLLNEIFGASEDESAFDHSVDQENAKEIEELRRESEALRKIRQSVGTEEFPQMLFDKVFNADIVRLRSLEDMWKTRKAPDPLDYKTVIQNAADAIASKDAILKDGQKVWSLEENVAVFVDSLDRLSKRILEMKAKKDPSGPEPMITFDKDDDDTLDFVASSANIRSTIFGIERKSRFDIKQMAGNIIPAIATTNAIVAGLCVLEAFKVLKGEYSQAKEVFLTPFAPARLLASDRPREPNPNCPVCSVFQTSVYVDMSRATLNDLVEDYVRLELGYGDKEIAVSNEAGILYDPDETENLTKKLSDLGIASDTFLTITDEDDEDPRVNVVLNIQESKEPLTEKPIKGLQSDKKLDIPSKPKKEPVLQPNGVSGSNGKHEAADDVAVRPVKRPLADEPEEGQAKKIKTAKPTIADDEVVVLDDESGGAIVIDD</sequence>
<feature type="binding site" evidence="14">
    <location>
        <position position="193"/>
    </location>
    <ligand>
        <name>Zn(2+)</name>
        <dbReference type="ChEBI" id="CHEBI:29105"/>
    </ligand>
</feature>
<comment type="subunit">
    <text evidence="11">Heterodimer.</text>
</comment>
<dbReference type="AlphaFoldDB" id="A0AA38VLK9"/>
<gene>
    <name evidence="20" type="ORF">NKR23_g8407</name>
</gene>
<keyword evidence="4" id="KW-0808">Transferase</keyword>
<evidence type="ECO:0000259" key="17">
    <source>
        <dbReference type="Pfam" id="PF00899"/>
    </source>
</evidence>
<dbReference type="PIRSF" id="PIRSF039133">
    <property type="entry name" value="SUMO_E1B"/>
    <property type="match status" value="1"/>
</dbReference>
<feature type="binding site" evidence="13">
    <location>
        <position position="107"/>
    </location>
    <ligand>
        <name>ATP</name>
        <dbReference type="ChEBI" id="CHEBI:30616"/>
    </ligand>
</feature>
<dbReference type="GO" id="GO:0046872">
    <property type="term" value="F:metal ion binding"/>
    <property type="evidence" value="ECO:0007669"/>
    <property type="project" value="UniProtKB-KW"/>
</dbReference>
<dbReference type="PANTHER" id="PTHR10953">
    <property type="entry name" value="UBIQUITIN-ACTIVATING ENZYME E1"/>
    <property type="match status" value="1"/>
</dbReference>
<dbReference type="Gene3D" id="3.10.290.20">
    <property type="entry name" value="Ubiquitin-like 2 activating enzyme e1b. Chain: B, domain 3"/>
    <property type="match status" value="1"/>
</dbReference>
<feature type="binding site" evidence="14">
    <location>
        <position position="196"/>
    </location>
    <ligand>
        <name>Zn(2+)</name>
        <dbReference type="ChEBI" id="CHEBI:29105"/>
    </ligand>
</feature>